<proteinExistence type="predicted"/>
<evidence type="ECO:0000313" key="1">
    <source>
        <dbReference type="EMBL" id="MAH63794.1"/>
    </source>
</evidence>
<organism evidence="1 2">
    <name type="scientific">SAR324 cluster bacterium</name>
    <dbReference type="NCBI Taxonomy" id="2024889"/>
    <lineage>
        <taxon>Bacteria</taxon>
        <taxon>Deltaproteobacteria</taxon>
        <taxon>SAR324 cluster</taxon>
    </lineage>
</organism>
<dbReference type="EMBL" id="NZEX01000114">
    <property type="protein sequence ID" value="MAH63794.1"/>
    <property type="molecule type" value="Genomic_DNA"/>
</dbReference>
<gene>
    <name evidence="1" type="ORF">CMN54_10190</name>
</gene>
<sequence>MKEIQWNRALLTEFLRSHAHRQICILDQRSRAFLLGIIPAVFEMDLCSSTLSEASLNVEKMGCDISLTMHEQFLGIHLLFFSENTDQQILSFPWEIPYSSLQIELASEKMDA</sequence>
<accession>A0A2D6YKW2</accession>
<evidence type="ECO:0000313" key="2">
    <source>
        <dbReference type="Proteomes" id="UP000226525"/>
    </source>
</evidence>
<dbReference type="Proteomes" id="UP000226525">
    <property type="component" value="Unassembled WGS sequence"/>
</dbReference>
<protein>
    <submittedName>
        <fullName evidence="1">Uncharacterized protein</fullName>
    </submittedName>
</protein>
<reference evidence="2" key="1">
    <citation type="submission" date="2017-09" db="EMBL/GenBank/DDBJ databases">
        <title>The Reconstruction of 2,631 Draft Metagenome-Assembled Genomes from the Global Oceans.</title>
        <authorList>
            <person name="Tully B.J."/>
            <person name="Graham E.D."/>
            <person name="Heidelberg J.F."/>
        </authorList>
    </citation>
    <scope>NUCLEOTIDE SEQUENCE [LARGE SCALE GENOMIC DNA]</scope>
</reference>
<dbReference type="AlphaFoldDB" id="A0A2D6YKW2"/>
<comment type="caution">
    <text evidence="1">The sequence shown here is derived from an EMBL/GenBank/DDBJ whole genome shotgun (WGS) entry which is preliminary data.</text>
</comment>
<name>A0A2D6YKW2_9DELT</name>